<dbReference type="RefSeq" id="WP_105042269.1">
    <property type="nucleotide sequence ID" value="NZ_MQWA01000001.1"/>
</dbReference>
<feature type="compositionally biased region" description="Basic and acidic residues" evidence="1">
    <location>
        <begin position="34"/>
        <end position="53"/>
    </location>
</feature>
<protein>
    <submittedName>
        <fullName evidence="2">Uncharacterized protein</fullName>
    </submittedName>
</protein>
<evidence type="ECO:0000256" key="1">
    <source>
        <dbReference type="SAM" id="MobiDB-lite"/>
    </source>
</evidence>
<keyword evidence="3" id="KW-1185">Reference proteome</keyword>
<comment type="caution">
    <text evidence="2">The sequence shown here is derived from an EMBL/GenBank/DDBJ whole genome shotgun (WGS) entry which is preliminary data.</text>
</comment>
<evidence type="ECO:0000313" key="2">
    <source>
        <dbReference type="EMBL" id="PQJ27782.1"/>
    </source>
</evidence>
<gene>
    <name evidence="2" type="ORF">BSZ32_04200</name>
</gene>
<name>A0A2S7U0D4_9BACT</name>
<organism evidence="2 3">
    <name type="scientific">Rubritalea profundi</name>
    <dbReference type="NCBI Taxonomy" id="1658618"/>
    <lineage>
        <taxon>Bacteria</taxon>
        <taxon>Pseudomonadati</taxon>
        <taxon>Verrucomicrobiota</taxon>
        <taxon>Verrucomicrobiia</taxon>
        <taxon>Verrucomicrobiales</taxon>
        <taxon>Rubritaleaceae</taxon>
        <taxon>Rubritalea</taxon>
    </lineage>
</organism>
<accession>A0A2S7U0D4</accession>
<dbReference type="EMBL" id="MQWA01000001">
    <property type="protein sequence ID" value="PQJ27782.1"/>
    <property type="molecule type" value="Genomic_DNA"/>
</dbReference>
<proteinExistence type="predicted"/>
<dbReference type="AlphaFoldDB" id="A0A2S7U0D4"/>
<dbReference type="Proteomes" id="UP000239907">
    <property type="component" value="Unassembled WGS sequence"/>
</dbReference>
<reference evidence="2 3" key="1">
    <citation type="submission" date="2016-12" db="EMBL/GenBank/DDBJ databases">
        <title>Study of bacterial adaptation to deep sea.</title>
        <authorList>
            <person name="Song J."/>
            <person name="Yoshizawa S."/>
            <person name="Kogure K."/>
        </authorList>
    </citation>
    <scope>NUCLEOTIDE SEQUENCE [LARGE SCALE GENOMIC DNA]</scope>
    <source>
        <strain evidence="2 3">SAORIC-165</strain>
    </source>
</reference>
<sequence length="62" mass="6823">MKSAFGDQLKATETVALRSATVSVTQKISSEAADSQRSEFTGKPDTSSEERGWKRSSTWLVR</sequence>
<feature type="region of interest" description="Disordered" evidence="1">
    <location>
        <begin position="28"/>
        <end position="62"/>
    </location>
</feature>
<evidence type="ECO:0000313" key="3">
    <source>
        <dbReference type="Proteomes" id="UP000239907"/>
    </source>
</evidence>